<sequence length="685" mass="74158">MPPRSLGAFLKAARSALTAPASQRPSPLTIVVGNESAAYFHSHTPPLIASLHVPLCNLERQDLVLRPELQAALSGSWSKSNTSAQGVTLDSLITLTDLPADLSAADTRWLLVDHNALTGSLAKRFQTSVVGCIDHHVDEGVVPLPVDDAADKPPRIIETCGSCASLIVDYTKDAWHHLAEYEPDEDTDRILAHLALAPILIDTTNLKSVNKTVDLDRQAASVAESILLAASSSSRKANETPFQPAYKGDSGYDRTVFFDTLSHLKSDLSTFSYGEILRKDYKQWREKTSSGAYLTCGISSVAQGLGYLLERIGDREALLDALLTHAREKELELAAVMTVQHGEGGLVRQLLLWAFTKEAVKAAKGFVETNHENLNLKPWDGGLLDCTEAEAEAEVQGEWRTCWTHDTKFSRKQVAPLAGISTPVLPEFSLKDRVIVVSGAARGLGLVQAEALLEAGARVHALDILPEPSAEFAVVAQRAETELGTSLTYHCINVREEQKLNDLIKAIADKYGRIDGLIAAAAIQQETPALEHSAADFDKIMGVNVTGVFLTAQAVARQMVRLGRKGGSLVLVASMSGTVANRGLICPAYNSSKAAVIQLGRNLASEWGEYGIRVNTISPGYIVTAMTEMFFEKFPERRTEWANGNMLGRMSTPNEYRGAAVFLLSDASSFMTGSDLRIDGGHCAW</sequence>
<dbReference type="SUPFAM" id="SSF64182">
    <property type="entry name" value="DHH phosphoesterases"/>
    <property type="match status" value="1"/>
</dbReference>
<organism evidence="5 6">
    <name type="scientific">Sporothrix epigloea</name>
    <dbReference type="NCBI Taxonomy" id="1892477"/>
    <lineage>
        <taxon>Eukaryota</taxon>
        <taxon>Fungi</taxon>
        <taxon>Dikarya</taxon>
        <taxon>Ascomycota</taxon>
        <taxon>Pezizomycotina</taxon>
        <taxon>Sordariomycetes</taxon>
        <taxon>Sordariomycetidae</taxon>
        <taxon>Ophiostomatales</taxon>
        <taxon>Ophiostomataceae</taxon>
        <taxon>Sporothrix</taxon>
    </lineage>
</organism>
<dbReference type="InterPro" id="IPR038222">
    <property type="entry name" value="DHHA2_dom_sf"/>
</dbReference>
<comment type="caution">
    <text evidence="5">The sequence shown here is derived from an EMBL/GenBank/DDBJ whole genome shotgun (WGS) entry which is preliminary data.</text>
</comment>
<dbReference type="PANTHER" id="PTHR43008">
    <property type="entry name" value="BENZIL REDUCTASE"/>
    <property type="match status" value="1"/>
</dbReference>
<dbReference type="SMART" id="SM01131">
    <property type="entry name" value="DHHA2"/>
    <property type="match status" value="1"/>
</dbReference>
<dbReference type="InterPro" id="IPR036291">
    <property type="entry name" value="NAD(P)-bd_dom_sf"/>
</dbReference>
<keyword evidence="3" id="KW-0560">Oxidoreductase</keyword>
<evidence type="ECO:0000313" key="6">
    <source>
        <dbReference type="Proteomes" id="UP001642501"/>
    </source>
</evidence>
<dbReference type="EC" id="3.6.1.11" evidence="5"/>
<keyword evidence="5" id="KW-0378">Hydrolase</keyword>
<dbReference type="Gene3D" id="3.10.310.20">
    <property type="entry name" value="DHHA2 domain"/>
    <property type="match status" value="1"/>
</dbReference>
<comment type="similarity">
    <text evidence="1">Belongs to the short-chain dehydrogenases/reductases (SDR) family.</text>
</comment>
<evidence type="ECO:0000256" key="2">
    <source>
        <dbReference type="ARBA" id="ARBA00022857"/>
    </source>
</evidence>
<dbReference type="InterPro" id="IPR038763">
    <property type="entry name" value="DHH_sf"/>
</dbReference>
<dbReference type="EMBL" id="CAWUOM010000017">
    <property type="protein sequence ID" value="CAK7265447.1"/>
    <property type="molecule type" value="Genomic_DNA"/>
</dbReference>
<dbReference type="GO" id="GO:0004309">
    <property type="term" value="F:exopolyphosphatase activity"/>
    <property type="evidence" value="ECO:0007669"/>
    <property type="project" value="UniProtKB-EC"/>
</dbReference>
<dbReference type="Pfam" id="PF02833">
    <property type="entry name" value="DHHA2"/>
    <property type="match status" value="1"/>
</dbReference>
<gene>
    <name evidence="5" type="primary">PPX1</name>
    <name evidence="5" type="ORF">SEPCBS57363_001588</name>
</gene>
<name>A0ABP0DBD0_9PEZI</name>
<evidence type="ECO:0000256" key="1">
    <source>
        <dbReference type="ARBA" id="ARBA00006484"/>
    </source>
</evidence>
<evidence type="ECO:0000259" key="4">
    <source>
        <dbReference type="SMART" id="SM01131"/>
    </source>
</evidence>
<dbReference type="PANTHER" id="PTHR43008:SF4">
    <property type="entry name" value="CHAIN DEHYDROGENASE, PUTATIVE (AFU_ORTHOLOGUE AFUA_4G08710)-RELATED"/>
    <property type="match status" value="1"/>
</dbReference>
<dbReference type="InterPro" id="IPR020904">
    <property type="entry name" value="Sc_DH/Rdtase_CS"/>
</dbReference>
<dbReference type="InterPro" id="IPR004097">
    <property type="entry name" value="DHHA2"/>
</dbReference>
<dbReference type="InterPro" id="IPR002347">
    <property type="entry name" value="SDR_fam"/>
</dbReference>
<keyword evidence="6" id="KW-1185">Reference proteome</keyword>
<reference evidence="5 6" key="1">
    <citation type="submission" date="2024-01" db="EMBL/GenBank/DDBJ databases">
        <authorList>
            <person name="Allen C."/>
            <person name="Tagirdzhanova G."/>
        </authorList>
    </citation>
    <scope>NUCLEOTIDE SEQUENCE [LARGE SCALE GENOMIC DNA]</scope>
    <source>
        <strain evidence="5 6">CBS 573.63</strain>
    </source>
</reference>
<dbReference type="Gene3D" id="3.40.50.720">
    <property type="entry name" value="NAD(P)-binding Rossmann-like Domain"/>
    <property type="match status" value="1"/>
</dbReference>
<dbReference type="PROSITE" id="PS00061">
    <property type="entry name" value="ADH_SHORT"/>
    <property type="match status" value="1"/>
</dbReference>
<keyword evidence="2" id="KW-0521">NADP</keyword>
<feature type="domain" description="DHHA2" evidence="4">
    <location>
        <begin position="258"/>
        <end position="420"/>
    </location>
</feature>
<dbReference type="SUPFAM" id="SSF51735">
    <property type="entry name" value="NAD(P)-binding Rossmann-fold domains"/>
    <property type="match status" value="1"/>
</dbReference>
<protein>
    <submittedName>
        <fullName evidence="5">Exopolyphosphatase</fullName>
        <ecNumber evidence="5">3.6.1.11</ecNumber>
    </submittedName>
</protein>
<evidence type="ECO:0000256" key="3">
    <source>
        <dbReference type="ARBA" id="ARBA00023002"/>
    </source>
</evidence>
<accession>A0ABP0DBD0</accession>
<proteinExistence type="inferred from homology"/>
<dbReference type="PRINTS" id="PR00081">
    <property type="entry name" value="GDHRDH"/>
</dbReference>
<dbReference type="Proteomes" id="UP001642501">
    <property type="component" value="Unassembled WGS sequence"/>
</dbReference>
<evidence type="ECO:0000313" key="5">
    <source>
        <dbReference type="EMBL" id="CAK7265447.1"/>
    </source>
</evidence>
<dbReference type="Gene3D" id="3.90.1640.10">
    <property type="entry name" value="inorganic pyrophosphatase (n-terminal core)"/>
    <property type="match status" value="1"/>
</dbReference>
<dbReference type="Pfam" id="PF13561">
    <property type="entry name" value="adh_short_C2"/>
    <property type="match status" value="1"/>
</dbReference>